<dbReference type="EMBL" id="JYDH01000115">
    <property type="protein sequence ID" value="KRY31614.1"/>
    <property type="molecule type" value="Genomic_DNA"/>
</dbReference>
<dbReference type="InParanoid" id="A0A0V1B3K2"/>
<protein>
    <submittedName>
        <fullName evidence="1">Uncharacterized protein</fullName>
    </submittedName>
</protein>
<name>A0A0V1B3K2_TRISP</name>
<evidence type="ECO:0000313" key="1">
    <source>
        <dbReference type="EMBL" id="KRY31614.1"/>
    </source>
</evidence>
<organism evidence="1 2">
    <name type="scientific">Trichinella spiralis</name>
    <name type="common">Trichina worm</name>
    <dbReference type="NCBI Taxonomy" id="6334"/>
    <lineage>
        <taxon>Eukaryota</taxon>
        <taxon>Metazoa</taxon>
        <taxon>Ecdysozoa</taxon>
        <taxon>Nematoda</taxon>
        <taxon>Enoplea</taxon>
        <taxon>Dorylaimia</taxon>
        <taxon>Trichinellida</taxon>
        <taxon>Trichinellidae</taxon>
        <taxon>Trichinella</taxon>
    </lineage>
</organism>
<dbReference type="OrthoDB" id="5935829at2759"/>
<keyword evidence="2" id="KW-1185">Reference proteome</keyword>
<evidence type="ECO:0000313" key="2">
    <source>
        <dbReference type="Proteomes" id="UP000054776"/>
    </source>
</evidence>
<reference evidence="1 2" key="1">
    <citation type="submission" date="2015-01" db="EMBL/GenBank/DDBJ databases">
        <title>Evolution of Trichinella species and genotypes.</title>
        <authorList>
            <person name="Korhonen P.K."/>
            <person name="Edoardo P."/>
            <person name="Giuseppe L.R."/>
            <person name="Gasser R.B."/>
        </authorList>
    </citation>
    <scope>NUCLEOTIDE SEQUENCE [LARGE SCALE GENOMIC DNA]</scope>
    <source>
        <strain evidence="1">ISS3</strain>
    </source>
</reference>
<dbReference type="Proteomes" id="UP000054776">
    <property type="component" value="Unassembled WGS sequence"/>
</dbReference>
<proteinExistence type="predicted"/>
<sequence length="338" mass="37222">MSATIGESGRIDGSEWVRPQEYHTDAEVWDVMRAMHVQEAVDFDGLKSTLIEASRVHPGSESFSGGNSNAVKASWLFPKVFPGLSGATDRNLLQQFKGGLDTDAVKTAVFLNGTDSFTEAIEVAAQEEGVERELTMLKARESLPRKQTLTRKTITLPKSGGRGAAVKGSADGQHSCGCKEIAATAATLAREERKQSLLDCGKLLETGPECSWSEDCQSAFDIQLGRHRTLPQSDAVSERRVVVYAIHMLTKTECEYCATQRKMLRVDQLARPEVHAPHHGILEICAQDARDHQLLYHHDRERPLPPSQVQLNDSPAEGRHLPSVAQLYWAGRSPQFPA</sequence>
<dbReference type="AlphaFoldDB" id="A0A0V1B3K2"/>
<accession>A0A0V1B3K2</accession>
<comment type="caution">
    <text evidence="1">The sequence shown here is derived from an EMBL/GenBank/DDBJ whole genome shotgun (WGS) entry which is preliminary data.</text>
</comment>
<gene>
    <name evidence="1" type="ORF">T01_12922</name>
</gene>